<dbReference type="InterPro" id="IPR051016">
    <property type="entry name" value="Diverse_Substrate_AcTransf"/>
</dbReference>
<sequence length="147" mass="16731">MAITVRALRAEDYSQWRPLWDGYTHFYDCELDESITASTWERALATTHSSLFCRVAEMDGKVVGFAMCILHEGTWSTAPVCYLEDLFVDAAVRGAGAGLALIDALMAEGKREGWAILYWMTRQNNPARKLYDKFAEADDYVRYRISL</sequence>
<dbReference type="InterPro" id="IPR000182">
    <property type="entry name" value="GNAT_dom"/>
</dbReference>
<dbReference type="EMBL" id="CP061801">
    <property type="protein sequence ID" value="QPK02571.1"/>
    <property type="molecule type" value="Genomic_DNA"/>
</dbReference>
<dbReference type="PANTHER" id="PTHR10545">
    <property type="entry name" value="DIAMINE N-ACETYLTRANSFERASE"/>
    <property type="match status" value="1"/>
</dbReference>
<dbReference type="InterPro" id="IPR016181">
    <property type="entry name" value="Acyl_CoA_acyltransferase"/>
</dbReference>
<keyword evidence="1 4" id="KW-0808">Transferase</keyword>
<reference evidence="4" key="1">
    <citation type="submission" date="2020-09" db="EMBL/GenBank/DDBJ databases">
        <title>First Report of a novel Colistin-Resistant species of Enterobacter cloacae complex Producing MCR-5 isolated from hospital sewage water.</title>
        <authorList>
            <person name="Zhou K."/>
        </authorList>
    </citation>
    <scope>NUCLEOTIDE SEQUENCE [LARGE SCALE GENOMIC DNA]</scope>
    <source>
        <strain evidence="4">HSW1412</strain>
    </source>
</reference>
<feature type="domain" description="N-acetyltransferase" evidence="3">
    <location>
        <begin position="3"/>
        <end position="147"/>
    </location>
</feature>
<gene>
    <name evidence="4" type="ORF">IDM36_10885</name>
</gene>
<evidence type="ECO:0000313" key="4">
    <source>
        <dbReference type="EMBL" id="QPK02571.1"/>
    </source>
</evidence>
<dbReference type="GO" id="GO:0008080">
    <property type="term" value="F:N-acetyltransferase activity"/>
    <property type="evidence" value="ECO:0007669"/>
    <property type="project" value="TreeGrafter"/>
</dbReference>
<dbReference type="CDD" id="cd04301">
    <property type="entry name" value="NAT_SF"/>
    <property type="match status" value="1"/>
</dbReference>
<dbReference type="Gene3D" id="3.40.630.30">
    <property type="match status" value="1"/>
</dbReference>
<name>A0A7T0DZX5_9ENTR</name>
<dbReference type="AlphaFoldDB" id="A0A7T0DZX5"/>
<evidence type="ECO:0000256" key="1">
    <source>
        <dbReference type="ARBA" id="ARBA00022679"/>
    </source>
</evidence>
<dbReference type="PANTHER" id="PTHR10545:SF42">
    <property type="entry name" value="ACETYLTRANSFERASE"/>
    <property type="match status" value="1"/>
</dbReference>
<proteinExistence type="predicted"/>
<protein>
    <submittedName>
        <fullName evidence="4">GNAT family N-acetyltransferase</fullName>
    </submittedName>
</protein>
<dbReference type="SUPFAM" id="SSF55729">
    <property type="entry name" value="Acyl-CoA N-acyltransferases (Nat)"/>
    <property type="match status" value="1"/>
</dbReference>
<evidence type="ECO:0000259" key="3">
    <source>
        <dbReference type="PROSITE" id="PS51186"/>
    </source>
</evidence>
<evidence type="ECO:0000256" key="2">
    <source>
        <dbReference type="ARBA" id="ARBA00023315"/>
    </source>
</evidence>
<keyword evidence="2" id="KW-0012">Acyltransferase</keyword>
<dbReference type="Pfam" id="PF00583">
    <property type="entry name" value="Acetyltransf_1"/>
    <property type="match status" value="1"/>
</dbReference>
<dbReference type="PROSITE" id="PS51186">
    <property type="entry name" value="GNAT"/>
    <property type="match status" value="1"/>
</dbReference>
<organism evidence="4">
    <name type="scientific">Enterobacter mori</name>
    <dbReference type="NCBI Taxonomy" id="539813"/>
    <lineage>
        <taxon>Bacteria</taxon>
        <taxon>Pseudomonadati</taxon>
        <taxon>Pseudomonadota</taxon>
        <taxon>Gammaproteobacteria</taxon>
        <taxon>Enterobacterales</taxon>
        <taxon>Enterobacteriaceae</taxon>
        <taxon>Enterobacter</taxon>
    </lineage>
</organism>
<accession>A0A7T0DZX5</accession>